<dbReference type="EMBL" id="FQZF01000028">
    <property type="protein sequence ID" value="SHK01331.1"/>
    <property type="molecule type" value="Genomic_DNA"/>
</dbReference>
<reference evidence="3 4" key="1">
    <citation type="submission" date="2016-11" db="EMBL/GenBank/DDBJ databases">
        <authorList>
            <person name="Jaros S."/>
            <person name="Januszkiewicz K."/>
            <person name="Wedrychowicz H."/>
        </authorList>
    </citation>
    <scope>NUCLEOTIDE SEQUENCE [LARGE SCALE GENOMIC DNA]</scope>
    <source>
        <strain evidence="3 4">DSM 14916</strain>
    </source>
</reference>
<feature type="compositionally biased region" description="Pro residues" evidence="1">
    <location>
        <begin position="28"/>
        <end position="38"/>
    </location>
</feature>
<feature type="signal peptide" evidence="2">
    <location>
        <begin position="1"/>
        <end position="22"/>
    </location>
</feature>
<evidence type="ECO:0000313" key="3">
    <source>
        <dbReference type="EMBL" id="SHK01331.1"/>
    </source>
</evidence>
<name>A0A1M6P077_9PROT</name>
<dbReference type="STRING" id="198092.SAMN02745194_03964"/>
<dbReference type="Proteomes" id="UP000184387">
    <property type="component" value="Unassembled WGS sequence"/>
</dbReference>
<evidence type="ECO:0000256" key="1">
    <source>
        <dbReference type="SAM" id="MobiDB-lite"/>
    </source>
</evidence>
<feature type="region of interest" description="Disordered" evidence="1">
    <location>
        <begin position="24"/>
        <end position="90"/>
    </location>
</feature>
<protein>
    <submittedName>
        <fullName evidence="3">Uncharacterized protein</fullName>
    </submittedName>
</protein>
<proteinExistence type="predicted"/>
<evidence type="ECO:0000313" key="4">
    <source>
        <dbReference type="Proteomes" id="UP000184387"/>
    </source>
</evidence>
<accession>A0A1M6P077</accession>
<dbReference type="AlphaFoldDB" id="A0A1M6P077"/>
<keyword evidence="4" id="KW-1185">Reference proteome</keyword>
<organism evidence="3 4">
    <name type="scientific">Muricoccus roseus</name>
    <dbReference type="NCBI Taxonomy" id="198092"/>
    <lineage>
        <taxon>Bacteria</taxon>
        <taxon>Pseudomonadati</taxon>
        <taxon>Pseudomonadota</taxon>
        <taxon>Alphaproteobacteria</taxon>
        <taxon>Acetobacterales</taxon>
        <taxon>Roseomonadaceae</taxon>
        <taxon>Muricoccus</taxon>
    </lineage>
</organism>
<feature type="chain" id="PRO_5012906689" evidence="2">
    <location>
        <begin position="23"/>
        <end position="156"/>
    </location>
</feature>
<feature type="compositionally biased region" description="Gly residues" evidence="1">
    <location>
        <begin position="70"/>
        <end position="90"/>
    </location>
</feature>
<evidence type="ECO:0000256" key="2">
    <source>
        <dbReference type="SAM" id="SignalP"/>
    </source>
</evidence>
<dbReference type="OrthoDB" id="8005858at2"/>
<gene>
    <name evidence="3" type="ORF">SAMN02745194_03964</name>
</gene>
<dbReference type="RefSeq" id="WP_073137945.1">
    <property type="nucleotide sequence ID" value="NZ_FQZF01000028.1"/>
</dbReference>
<sequence length="156" mass="15723">MHKPTLLAATLVLTGAAGLALAQTAPSPATPPAAPSAPPAQARAPMPQTPPGPPGQRAEGPGPRGPGPGPEGRGPGMDGPPGRGPWMMGGYGHPGMGEGYPMHMWHHAPRSRAASFHVERGDAEIHIQCAEGEPTRACVDAASVLLDKIAALPGGR</sequence>
<keyword evidence="2" id="KW-0732">Signal</keyword>